<dbReference type="RefSeq" id="WP_309483382.1">
    <property type="nucleotide sequence ID" value="NZ_CP133720.1"/>
</dbReference>
<dbReference type="InterPro" id="IPR036182">
    <property type="entry name" value="PCuAC_sf"/>
</dbReference>
<feature type="chain" id="PRO_5046369986" evidence="1">
    <location>
        <begin position="29"/>
        <end position="156"/>
    </location>
</feature>
<dbReference type="InterPro" id="IPR007410">
    <property type="entry name" value="LpqE-like"/>
</dbReference>
<dbReference type="SUPFAM" id="SSF110087">
    <property type="entry name" value="DR1885-like metal-binding protein"/>
    <property type="match status" value="1"/>
</dbReference>
<dbReference type="PANTHER" id="PTHR36302">
    <property type="entry name" value="BLR7088 PROTEIN"/>
    <property type="match status" value="1"/>
</dbReference>
<proteinExistence type="predicted"/>
<evidence type="ECO:0000313" key="3">
    <source>
        <dbReference type="Proteomes" id="UP001181355"/>
    </source>
</evidence>
<dbReference type="Gene3D" id="2.60.40.1890">
    <property type="entry name" value="PCu(A)C copper chaperone"/>
    <property type="match status" value="1"/>
</dbReference>
<evidence type="ECO:0000313" key="2">
    <source>
        <dbReference type="EMBL" id="WMW81905.1"/>
    </source>
</evidence>
<keyword evidence="1" id="KW-0732">Signal</keyword>
<dbReference type="InterPro" id="IPR058248">
    <property type="entry name" value="Lxx211020-like"/>
</dbReference>
<dbReference type="PANTHER" id="PTHR36302:SF1">
    <property type="entry name" value="COPPER CHAPERONE PCU(A)C"/>
    <property type="match status" value="1"/>
</dbReference>
<feature type="signal peptide" evidence="1">
    <location>
        <begin position="1"/>
        <end position="28"/>
    </location>
</feature>
<dbReference type="Pfam" id="PF04314">
    <property type="entry name" value="PCuAC"/>
    <property type="match status" value="1"/>
</dbReference>
<dbReference type="EMBL" id="CP133720">
    <property type="protein sequence ID" value="WMW81905.1"/>
    <property type="molecule type" value="Genomic_DNA"/>
</dbReference>
<reference evidence="2" key="1">
    <citation type="submission" date="2023-09" db="EMBL/GenBank/DDBJ databases">
        <title>Undibacterium sp. 20NA77.5 isolated from freshwater.</title>
        <authorList>
            <person name="Le V."/>
            <person name="Ko S.-R."/>
            <person name="Ahn C.-Y."/>
            <person name="Oh H.-M."/>
        </authorList>
    </citation>
    <scope>NUCLEOTIDE SEQUENCE</scope>
    <source>
        <strain evidence="2">20NA77.5</strain>
    </source>
</reference>
<protein>
    <submittedName>
        <fullName evidence="2">Copper chaperone PCu(A)C</fullName>
    </submittedName>
</protein>
<accession>A0ABY9RL05</accession>
<keyword evidence="3" id="KW-1185">Reference proteome</keyword>
<name>A0ABY9RL05_9BURK</name>
<evidence type="ECO:0000256" key="1">
    <source>
        <dbReference type="SAM" id="SignalP"/>
    </source>
</evidence>
<sequence>MKLTFKKILAQTIAAISITTAMSFTAHAQVAVKDAWVRATVGPQKVTGAFLQITATQDAKLVAAQSDAAKKVELHTMEMDKDVMRMREIASLDLPAGKTVELKPGSYHIMLIDLNKPVKEGDTVAITLVIENKDKKRENIEVKATAKSLTSSSHKM</sequence>
<gene>
    <name evidence="2" type="ORF">RF679_06370</name>
</gene>
<dbReference type="Proteomes" id="UP001181355">
    <property type="component" value="Chromosome"/>
</dbReference>
<organism evidence="2 3">
    <name type="scientific">Undibacterium cyanobacteriorum</name>
    <dbReference type="NCBI Taxonomy" id="3073561"/>
    <lineage>
        <taxon>Bacteria</taxon>
        <taxon>Pseudomonadati</taxon>
        <taxon>Pseudomonadota</taxon>
        <taxon>Betaproteobacteria</taxon>
        <taxon>Burkholderiales</taxon>
        <taxon>Oxalobacteraceae</taxon>
        <taxon>Undibacterium</taxon>
    </lineage>
</organism>